<proteinExistence type="predicted"/>
<dbReference type="AlphaFoldDB" id="A0A1G5RSZ0"/>
<dbReference type="PANTHER" id="PTHR32022:SF10">
    <property type="entry name" value="D-GLUTAMATE CYCLASE, MITOCHONDRIAL"/>
    <property type="match status" value="1"/>
</dbReference>
<dbReference type="Gene3D" id="3.90.1640.20">
    <property type="entry name" value="TON_0340"/>
    <property type="match status" value="1"/>
</dbReference>
<evidence type="ECO:0000313" key="3">
    <source>
        <dbReference type="Proteomes" id="UP000199208"/>
    </source>
</evidence>
<dbReference type="STRING" id="1120920.SAMN03080599_00292"/>
<gene>
    <name evidence="2" type="ORF">SAMN03080599_00292</name>
</gene>
<accession>A0A1G5RSZ0</accession>
<reference evidence="2 3" key="1">
    <citation type="submission" date="2016-10" db="EMBL/GenBank/DDBJ databases">
        <authorList>
            <person name="de Groot N.N."/>
        </authorList>
    </citation>
    <scope>NUCLEOTIDE SEQUENCE [LARGE SCALE GENOMIC DNA]</scope>
    <source>
        <strain evidence="2 3">DSM 2784</strain>
    </source>
</reference>
<dbReference type="OrthoDB" id="1668885at2"/>
<dbReference type="Proteomes" id="UP000199208">
    <property type="component" value="Unassembled WGS sequence"/>
</dbReference>
<protein>
    <recommendedName>
        <fullName evidence="1">D-glutamate cyclase-like C-terminal domain-containing protein</fullName>
    </recommendedName>
</protein>
<dbReference type="InterPro" id="IPR025504">
    <property type="entry name" value="GLUCM_C"/>
</dbReference>
<dbReference type="Pfam" id="PF14336">
    <property type="entry name" value="GLUCM-like_C"/>
    <property type="match status" value="1"/>
</dbReference>
<dbReference type="PANTHER" id="PTHR32022">
    <property type="entry name" value="D-GLUTAMATE CYCLASE, MITOCHONDRIAL"/>
    <property type="match status" value="1"/>
</dbReference>
<organism evidence="2 3">
    <name type="scientific">Acidaminobacter hydrogenoformans DSM 2784</name>
    <dbReference type="NCBI Taxonomy" id="1120920"/>
    <lineage>
        <taxon>Bacteria</taxon>
        <taxon>Bacillati</taxon>
        <taxon>Bacillota</taxon>
        <taxon>Clostridia</taxon>
        <taxon>Peptostreptococcales</taxon>
        <taxon>Acidaminobacteraceae</taxon>
        <taxon>Acidaminobacter</taxon>
    </lineage>
</organism>
<evidence type="ECO:0000259" key="1">
    <source>
        <dbReference type="Pfam" id="PF14336"/>
    </source>
</evidence>
<name>A0A1G5RSZ0_9FIRM</name>
<keyword evidence="3" id="KW-1185">Reference proteome</keyword>
<sequence>MSTEIFHLTTGQTQTIAALEALAYERLESRGLGGLDIPGAYLEAAKSLISAKKTLILTGFPVRGAELGETDGPPGALAVGKALELLGQQVAYATDTHSSTLLEMGRTHLGMSAEVHPFVPDSKAAELIRLYTDFEPDLIFAIERPGKAADGHCHSMRGEILSDLTPSLDLFFELAACDQKPTLAIGDGGNEIGMGRLYEKIIKQVPKGDVIAAVTAADVLMPASVSNWGAYVLIGALSLLSGKNLLIPPETASELLHTMVDMGAVDGATKLRQTTVDGYSYEENQSVIMAVHGMIGIYF</sequence>
<feature type="domain" description="D-glutamate cyclase-like C-terminal" evidence="1">
    <location>
        <begin position="19"/>
        <end position="290"/>
    </location>
</feature>
<evidence type="ECO:0000313" key="2">
    <source>
        <dbReference type="EMBL" id="SCZ76541.1"/>
    </source>
</evidence>
<dbReference type="EMBL" id="FMWL01000001">
    <property type="protein sequence ID" value="SCZ76541.1"/>
    <property type="molecule type" value="Genomic_DNA"/>
</dbReference>
<dbReference type="RefSeq" id="WP_092589100.1">
    <property type="nucleotide sequence ID" value="NZ_FMWL01000001.1"/>
</dbReference>